<dbReference type="Gene3D" id="3.30.70.270">
    <property type="match status" value="1"/>
</dbReference>
<feature type="transmembrane region" description="Helical" evidence="1">
    <location>
        <begin position="147"/>
        <end position="169"/>
    </location>
</feature>
<dbReference type="InterPro" id="IPR001633">
    <property type="entry name" value="EAL_dom"/>
</dbReference>
<dbReference type="PANTHER" id="PTHR44757:SF2">
    <property type="entry name" value="BIOFILM ARCHITECTURE MAINTENANCE PROTEIN MBAA"/>
    <property type="match status" value="1"/>
</dbReference>
<evidence type="ECO:0000313" key="5">
    <source>
        <dbReference type="Proteomes" id="UP000281708"/>
    </source>
</evidence>
<dbReference type="CDD" id="cd01948">
    <property type="entry name" value="EAL"/>
    <property type="match status" value="1"/>
</dbReference>
<dbReference type="InterPro" id="IPR029787">
    <property type="entry name" value="Nucleotide_cyclase"/>
</dbReference>
<evidence type="ECO:0000313" key="4">
    <source>
        <dbReference type="EMBL" id="RLV47990.1"/>
    </source>
</evidence>
<dbReference type="InterPro" id="IPR043128">
    <property type="entry name" value="Rev_trsase/Diguanyl_cyclase"/>
</dbReference>
<feature type="domain" description="EAL" evidence="2">
    <location>
        <begin position="490"/>
        <end position="739"/>
    </location>
</feature>
<comment type="caution">
    <text evidence="4">The sequence shown here is derived from an EMBL/GenBank/DDBJ whole genome shotgun (WGS) entry which is preliminary data.</text>
</comment>
<reference evidence="4 5" key="1">
    <citation type="submission" date="2018-10" db="EMBL/GenBank/DDBJ databases">
        <title>Marmoricola sp. 4Q3S-7 whole genome shotgun sequence.</title>
        <authorList>
            <person name="Li F."/>
        </authorList>
    </citation>
    <scope>NUCLEOTIDE SEQUENCE [LARGE SCALE GENOMIC DNA]</scope>
    <source>
        <strain evidence="4 5">4Q3S-7</strain>
    </source>
</reference>
<dbReference type="CDD" id="cd01949">
    <property type="entry name" value="GGDEF"/>
    <property type="match status" value="1"/>
</dbReference>
<evidence type="ECO:0000259" key="2">
    <source>
        <dbReference type="PROSITE" id="PS50883"/>
    </source>
</evidence>
<proteinExistence type="predicted"/>
<gene>
    <name evidence="4" type="ORF">D9V37_17975</name>
</gene>
<feature type="transmembrane region" description="Helical" evidence="1">
    <location>
        <begin position="247"/>
        <end position="269"/>
    </location>
</feature>
<dbReference type="SUPFAM" id="SSF141868">
    <property type="entry name" value="EAL domain-like"/>
    <property type="match status" value="1"/>
</dbReference>
<feature type="transmembrane region" description="Helical" evidence="1">
    <location>
        <begin position="181"/>
        <end position="199"/>
    </location>
</feature>
<dbReference type="NCBIfam" id="TIGR00254">
    <property type="entry name" value="GGDEF"/>
    <property type="match status" value="1"/>
</dbReference>
<dbReference type="InterPro" id="IPR000160">
    <property type="entry name" value="GGDEF_dom"/>
</dbReference>
<feature type="transmembrane region" description="Helical" evidence="1">
    <location>
        <begin position="81"/>
        <end position="103"/>
    </location>
</feature>
<evidence type="ECO:0000256" key="1">
    <source>
        <dbReference type="SAM" id="Phobius"/>
    </source>
</evidence>
<dbReference type="PANTHER" id="PTHR44757">
    <property type="entry name" value="DIGUANYLATE CYCLASE DGCP"/>
    <property type="match status" value="1"/>
</dbReference>
<dbReference type="PROSITE" id="PS50883">
    <property type="entry name" value="EAL"/>
    <property type="match status" value="1"/>
</dbReference>
<dbReference type="AlphaFoldDB" id="A0A3L8NXX6"/>
<keyword evidence="5" id="KW-1185">Reference proteome</keyword>
<organism evidence="4 5">
    <name type="scientific">Nocardioides mangrovicus</name>
    <dbReference type="NCBI Taxonomy" id="2478913"/>
    <lineage>
        <taxon>Bacteria</taxon>
        <taxon>Bacillati</taxon>
        <taxon>Actinomycetota</taxon>
        <taxon>Actinomycetes</taxon>
        <taxon>Propionibacteriales</taxon>
        <taxon>Nocardioidaceae</taxon>
        <taxon>Nocardioides</taxon>
    </lineage>
</organism>
<feature type="transmembrane region" description="Helical" evidence="1">
    <location>
        <begin position="54"/>
        <end position="75"/>
    </location>
</feature>
<sequence>MLGAGLAICVAYLLVPGTAPLSEVLWLLAGVLAVAGTTAASFRVEPQLRRPWRLMVVGLALWVLGDTVYGLPTLIHAGAGIGFLADYLYVLGYPVLAAAMLGLARHRLSYRDLAFTLDALVVSGGIGLITFTSVLRPHLGDDRSFGHLLTVVGYPVGDILLLAVLVRWAALPGARSTSVRLLLAAVVTLVVADLSGSAFDLHGLVPPAFLQLAWLISYSLWGAAGLHPSATDPPPTVTAGDDGHGKLRLLAVAIAVMVPPGVLATQEAFGLPLDVWPVVTAAVVLFGLVVARMYLVLAEMVRTDDERRELQRRLQHEATHDLLTGLVNRAQALRHVDDVLGSSYARGVRAAVLFIDLDGFKRVNDTYGHAAGDEVLQLVAARVVRETPRELAARLGGDEFMVLLEDTDEHAALQVAQRLVEALHQPFRLRHEREVRIGASIGVALSDVALATDGKALMHDADLAAYRAKSAGKGRADLCDPELVRVSTERVQLEAALRRAIDDGELRAHYQPIFTVGEGLVTGYEALVRWERPDVGLVAPAGFIDVAEQSDLICEIDAWMLLRACADLATWGRESTSYVTVNISPRHLARARLVEDVVRALEAADLPASRLVLEVTESLGVDEARSADQLQALRTLGVHVAIDDFGTGYSSMSRLHELPADLLKIDRSFLDPERPGWIEALSLIIGSARAVGLRTVAEGVESPAQLALLRELGCDAAQGFHLAHPMPAQAVMELDLPDVRSSVGA</sequence>
<feature type="domain" description="GGDEF" evidence="3">
    <location>
        <begin position="348"/>
        <end position="481"/>
    </location>
</feature>
<dbReference type="SMART" id="SM00052">
    <property type="entry name" value="EAL"/>
    <property type="match status" value="1"/>
</dbReference>
<dbReference type="InterPro" id="IPR035919">
    <property type="entry name" value="EAL_sf"/>
</dbReference>
<dbReference type="InterPro" id="IPR052155">
    <property type="entry name" value="Biofilm_reg_signaling"/>
</dbReference>
<evidence type="ECO:0000259" key="3">
    <source>
        <dbReference type="PROSITE" id="PS50887"/>
    </source>
</evidence>
<dbReference type="Pfam" id="PF00563">
    <property type="entry name" value="EAL"/>
    <property type="match status" value="1"/>
</dbReference>
<feature type="transmembrane region" description="Helical" evidence="1">
    <location>
        <begin position="205"/>
        <end position="226"/>
    </location>
</feature>
<dbReference type="Gene3D" id="3.20.20.450">
    <property type="entry name" value="EAL domain"/>
    <property type="match status" value="1"/>
</dbReference>
<dbReference type="Pfam" id="PF00990">
    <property type="entry name" value="GGDEF"/>
    <property type="match status" value="1"/>
</dbReference>
<dbReference type="EMBL" id="RDBE01000010">
    <property type="protein sequence ID" value="RLV47990.1"/>
    <property type="molecule type" value="Genomic_DNA"/>
</dbReference>
<accession>A0A3L8NXX6</accession>
<keyword evidence="1" id="KW-0812">Transmembrane</keyword>
<feature type="transmembrane region" description="Helical" evidence="1">
    <location>
        <begin position="275"/>
        <end position="298"/>
    </location>
</feature>
<dbReference type="SMART" id="SM00267">
    <property type="entry name" value="GGDEF"/>
    <property type="match status" value="1"/>
</dbReference>
<feature type="transmembrane region" description="Helical" evidence="1">
    <location>
        <begin position="115"/>
        <end position="135"/>
    </location>
</feature>
<protein>
    <submittedName>
        <fullName evidence="4">EAL domain-containing protein</fullName>
    </submittedName>
</protein>
<dbReference type="PROSITE" id="PS50887">
    <property type="entry name" value="GGDEF"/>
    <property type="match status" value="1"/>
</dbReference>
<keyword evidence="1" id="KW-1133">Transmembrane helix</keyword>
<keyword evidence="1" id="KW-0472">Membrane</keyword>
<feature type="transmembrane region" description="Helical" evidence="1">
    <location>
        <begin position="24"/>
        <end position="42"/>
    </location>
</feature>
<dbReference type="SUPFAM" id="SSF55073">
    <property type="entry name" value="Nucleotide cyclase"/>
    <property type="match status" value="1"/>
</dbReference>
<name>A0A3L8NXX6_9ACTN</name>
<dbReference type="Proteomes" id="UP000281708">
    <property type="component" value="Unassembled WGS sequence"/>
</dbReference>